<name>A0A974C055_XENLA</name>
<gene>
    <name evidence="1" type="ORF">XELAEV_18045007mg</name>
</gene>
<dbReference type="AlphaFoldDB" id="A0A974C055"/>
<evidence type="ECO:0000313" key="2">
    <source>
        <dbReference type="Proteomes" id="UP000694892"/>
    </source>
</evidence>
<evidence type="ECO:0000313" key="1">
    <source>
        <dbReference type="EMBL" id="OCT63912.1"/>
    </source>
</evidence>
<organism evidence="1 2">
    <name type="scientific">Xenopus laevis</name>
    <name type="common">African clawed frog</name>
    <dbReference type="NCBI Taxonomy" id="8355"/>
    <lineage>
        <taxon>Eukaryota</taxon>
        <taxon>Metazoa</taxon>
        <taxon>Chordata</taxon>
        <taxon>Craniata</taxon>
        <taxon>Vertebrata</taxon>
        <taxon>Euteleostomi</taxon>
        <taxon>Amphibia</taxon>
        <taxon>Batrachia</taxon>
        <taxon>Anura</taxon>
        <taxon>Pipoidea</taxon>
        <taxon>Pipidae</taxon>
        <taxon>Xenopodinae</taxon>
        <taxon>Xenopus</taxon>
        <taxon>Xenopus</taxon>
    </lineage>
</organism>
<dbReference type="Proteomes" id="UP000694892">
    <property type="component" value="Chromosome 9_10L"/>
</dbReference>
<dbReference type="EMBL" id="CM004482">
    <property type="protein sequence ID" value="OCT63912.1"/>
    <property type="molecule type" value="Genomic_DNA"/>
</dbReference>
<reference evidence="2" key="1">
    <citation type="journal article" date="2016" name="Nature">
        <title>Genome evolution in the allotetraploid frog Xenopus laevis.</title>
        <authorList>
            <person name="Session A.M."/>
            <person name="Uno Y."/>
            <person name="Kwon T."/>
            <person name="Chapman J.A."/>
            <person name="Toyoda A."/>
            <person name="Takahashi S."/>
            <person name="Fukui A."/>
            <person name="Hikosaka A."/>
            <person name="Suzuki A."/>
            <person name="Kondo M."/>
            <person name="van Heeringen S.J."/>
            <person name="Quigley I."/>
            <person name="Heinz S."/>
            <person name="Ogino H."/>
            <person name="Ochi H."/>
            <person name="Hellsten U."/>
            <person name="Lyons J.B."/>
            <person name="Simakov O."/>
            <person name="Putnam N."/>
            <person name="Stites J."/>
            <person name="Kuroki Y."/>
            <person name="Tanaka T."/>
            <person name="Michiue T."/>
            <person name="Watanabe M."/>
            <person name="Bogdanovic O."/>
            <person name="Lister R."/>
            <person name="Georgiou G."/>
            <person name="Paranjpe S.S."/>
            <person name="van Kruijsbergen I."/>
            <person name="Shu S."/>
            <person name="Carlson J."/>
            <person name="Kinoshita T."/>
            <person name="Ohta Y."/>
            <person name="Mawaribuchi S."/>
            <person name="Jenkins J."/>
            <person name="Grimwood J."/>
            <person name="Schmutz J."/>
            <person name="Mitros T."/>
            <person name="Mozaffari S.V."/>
            <person name="Suzuki Y."/>
            <person name="Haramoto Y."/>
            <person name="Yamamoto T.S."/>
            <person name="Takagi C."/>
            <person name="Heald R."/>
            <person name="Miller K."/>
            <person name="Haudenschild C."/>
            <person name="Kitzman J."/>
            <person name="Nakayama T."/>
            <person name="Izutsu Y."/>
            <person name="Robert J."/>
            <person name="Fortriede J."/>
            <person name="Burns K."/>
            <person name="Lotay V."/>
            <person name="Karimi K."/>
            <person name="Yasuoka Y."/>
            <person name="Dichmann D.S."/>
            <person name="Flajnik M.F."/>
            <person name="Houston D.W."/>
            <person name="Shendure J."/>
            <person name="DuPasquier L."/>
            <person name="Vize P.D."/>
            <person name="Zorn A.M."/>
            <person name="Ito M."/>
            <person name="Marcotte E.M."/>
            <person name="Wallingford J.B."/>
            <person name="Ito Y."/>
            <person name="Asashima M."/>
            <person name="Ueno N."/>
            <person name="Matsuda Y."/>
            <person name="Veenstra G.J."/>
            <person name="Fujiyama A."/>
            <person name="Harland R.M."/>
            <person name="Taira M."/>
            <person name="Rokhsar D.S."/>
        </authorList>
    </citation>
    <scope>NUCLEOTIDE SEQUENCE [LARGE SCALE GENOMIC DNA]</scope>
    <source>
        <strain evidence="2">J</strain>
    </source>
</reference>
<proteinExistence type="predicted"/>
<accession>A0A974C055</accession>
<sequence>MIPMHGRLKFLVSRLCHVSLCKIPTNVHFPMSHVVNSGQTTQTRNDIMDHPPQNTPLIFLSLHCMQPSF</sequence>
<protein>
    <submittedName>
        <fullName evidence="1">Uncharacterized protein</fullName>
    </submittedName>
</protein>